<organism evidence="11 12">
    <name type="scientific">Ceratodon purpureus</name>
    <name type="common">Fire moss</name>
    <name type="synonym">Dicranum purpureum</name>
    <dbReference type="NCBI Taxonomy" id="3225"/>
    <lineage>
        <taxon>Eukaryota</taxon>
        <taxon>Viridiplantae</taxon>
        <taxon>Streptophyta</taxon>
        <taxon>Embryophyta</taxon>
        <taxon>Bryophyta</taxon>
        <taxon>Bryophytina</taxon>
        <taxon>Bryopsida</taxon>
        <taxon>Dicranidae</taxon>
        <taxon>Pseudoditrichales</taxon>
        <taxon>Ditrichaceae</taxon>
        <taxon>Ceratodon</taxon>
    </lineage>
</organism>
<evidence type="ECO:0000313" key="12">
    <source>
        <dbReference type="Proteomes" id="UP000822688"/>
    </source>
</evidence>
<reference evidence="11" key="1">
    <citation type="submission" date="2020-06" db="EMBL/GenBank/DDBJ databases">
        <title>WGS assembly of Ceratodon purpureus strain R40.</title>
        <authorList>
            <person name="Carey S.B."/>
            <person name="Jenkins J."/>
            <person name="Shu S."/>
            <person name="Lovell J.T."/>
            <person name="Sreedasyam A."/>
            <person name="Maumus F."/>
            <person name="Tiley G.P."/>
            <person name="Fernandez-Pozo N."/>
            <person name="Barry K."/>
            <person name="Chen C."/>
            <person name="Wang M."/>
            <person name="Lipzen A."/>
            <person name="Daum C."/>
            <person name="Saski C.A."/>
            <person name="Payton A.C."/>
            <person name="Mcbreen J.C."/>
            <person name="Conrad R.E."/>
            <person name="Kollar L.M."/>
            <person name="Olsson S."/>
            <person name="Huttunen S."/>
            <person name="Landis J.B."/>
            <person name="Wickett N.J."/>
            <person name="Johnson M.G."/>
            <person name="Rensing S.A."/>
            <person name="Grimwood J."/>
            <person name="Schmutz J."/>
            <person name="Mcdaniel S.F."/>
        </authorList>
    </citation>
    <scope>NUCLEOTIDE SEQUENCE</scope>
    <source>
        <strain evidence="11">R40</strain>
    </source>
</reference>
<keyword evidence="6" id="KW-0411">Iron-sulfur</keyword>
<evidence type="ECO:0000256" key="4">
    <source>
        <dbReference type="ARBA" id="ARBA00023002"/>
    </source>
</evidence>
<dbReference type="GO" id="GO:0019288">
    <property type="term" value="P:isopentenyl diphosphate biosynthetic process, methylerythritol 4-phosphate pathway"/>
    <property type="evidence" value="ECO:0007669"/>
    <property type="project" value="InterPro"/>
</dbReference>
<dbReference type="EMBL" id="CM026425">
    <property type="protein sequence ID" value="KAG0575711.1"/>
    <property type="molecule type" value="Genomic_DNA"/>
</dbReference>
<proteinExistence type="inferred from homology"/>
<keyword evidence="5" id="KW-0408">Iron</keyword>
<comment type="similarity">
    <text evidence="9">Belongs to the IspH family.</text>
</comment>
<evidence type="ECO:0000256" key="1">
    <source>
        <dbReference type="ARBA" id="ARBA00001966"/>
    </source>
</evidence>
<dbReference type="Gene3D" id="3.40.50.11270">
    <property type="match status" value="1"/>
</dbReference>
<comment type="caution">
    <text evidence="11">The sequence shown here is derived from an EMBL/GenBank/DDBJ whole genome shotgun (WGS) entry which is preliminary data.</text>
</comment>
<dbReference type="InterPro" id="IPR003451">
    <property type="entry name" value="LytB/IspH"/>
</dbReference>
<accession>A0A8T0HYH0</accession>
<keyword evidence="12" id="KW-1185">Reference proteome</keyword>
<keyword evidence="3" id="KW-0479">Metal-binding</keyword>
<evidence type="ECO:0000256" key="8">
    <source>
        <dbReference type="ARBA" id="ARBA00046314"/>
    </source>
</evidence>
<dbReference type="Proteomes" id="UP000822688">
    <property type="component" value="Chromosome 5"/>
</dbReference>
<dbReference type="GO" id="GO:0051745">
    <property type="term" value="F:4-hydroxy-3-methylbut-2-enyl diphosphate reductase activity"/>
    <property type="evidence" value="ECO:0007669"/>
    <property type="project" value="UniProtKB-EC"/>
</dbReference>
<gene>
    <name evidence="11" type="ORF">KC19_5G025100</name>
</gene>
<dbReference type="GO" id="GO:0051539">
    <property type="term" value="F:4 iron, 4 sulfur cluster binding"/>
    <property type="evidence" value="ECO:0007669"/>
    <property type="project" value="UniProtKB-KW"/>
</dbReference>
<evidence type="ECO:0000256" key="5">
    <source>
        <dbReference type="ARBA" id="ARBA00023004"/>
    </source>
</evidence>
<dbReference type="GO" id="GO:0050992">
    <property type="term" value="P:dimethylallyl diphosphate biosynthetic process"/>
    <property type="evidence" value="ECO:0007669"/>
    <property type="project" value="InterPro"/>
</dbReference>
<sequence length="173" mass="19618">MAAVACQSSAILLSTSLYGQRVDSSSPSSSVRWLVSRRPCSFPRCCNASHAADEFDTKEFQFKLMRGEKYNRSGYGYKKGMLKQMDVEYTSDLVKTLKENNFEYTWGNVTVKLANSFGFCWGVERAVQIAYEARKQFPDQKLWLTNEIIHNPTVNKVGGLLFCFGMFAIAQKC</sequence>
<dbReference type="Pfam" id="PF02401">
    <property type="entry name" value="LYTB"/>
    <property type="match status" value="1"/>
</dbReference>
<dbReference type="GO" id="GO:0046872">
    <property type="term" value="F:metal ion binding"/>
    <property type="evidence" value="ECO:0007669"/>
    <property type="project" value="UniProtKB-KW"/>
</dbReference>
<evidence type="ECO:0000256" key="7">
    <source>
        <dbReference type="ARBA" id="ARBA00046313"/>
    </source>
</evidence>
<dbReference type="EC" id="1.17.7.4" evidence="10"/>
<dbReference type="AlphaFoldDB" id="A0A8T0HYH0"/>
<comment type="pathway">
    <text evidence="7">Isoprenoid biosynthesis; isopentenyl diphosphate biosynthesis via DXP pathway; isopentenyl diphosphate from 1-deoxy-D-xylulose 5-phosphate: step 6/6.</text>
</comment>
<evidence type="ECO:0000313" key="11">
    <source>
        <dbReference type="EMBL" id="KAG0575711.1"/>
    </source>
</evidence>
<keyword evidence="2" id="KW-0004">4Fe-4S</keyword>
<name>A0A8T0HYH0_CERPU</name>
<protein>
    <recommendedName>
        <fullName evidence="10">4-hydroxy-3-methylbut-2-enyl diphosphate reductase</fullName>
        <ecNumber evidence="10">1.17.7.4</ecNumber>
    </recommendedName>
</protein>
<evidence type="ECO:0000256" key="3">
    <source>
        <dbReference type="ARBA" id="ARBA00022723"/>
    </source>
</evidence>
<dbReference type="PANTHER" id="PTHR31619">
    <property type="entry name" value="4-HYDROXY-3-METHYLBUT-2-ENYL DIPHOSPHATE REDUCTASE, CHLOROPLASTIC"/>
    <property type="match status" value="1"/>
</dbReference>
<dbReference type="PANTHER" id="PTHR31619:SF5">
    <property type="entry name" value="4-HYDROXY-3-METHYLBUT-2-ENYL DIPHOSPHATE REDUCTASE, CHLOROPLASTIC"/>
    <property type="match status" value="1"/>
</dbReference>
<evidence type="ECO:0000256" key="2">
    <source>
        <dbReference type="ARBA" id="ARBA00022485"/>
    </source>
</evidence>
<comment type="cofactor">
    <cofactor evidence="1">
        <name>[4Fe-4S] cluster</name>
        <dbReference type="ChEBI" id="CHEBI:49883"/>
    </cofactor>
</comment>
<keyword evidence="4" id="KW-0560">Oxidoreductase</keyword>
<evidence type="ECO:0000256" key="9">
    <source>
        <dbReference type="ARBA" id="ARBA00046335"/>
    </source>
</evidence>
<comment type="pathway">
    <text evidence="8">Isoprenoid biosynthesis; dimethylallyl diphosphate biosynthesis; dimethylallyl diphosphate from (2E)-4-hydroxy-3-methylbutenyl diphosphate: step 1/1.</text>
</comment>
<evidence type="ECO:0000256" key="10">
    <source>
        <dbReference type="ARBA" id="ARBA00047177"/>
    </source>
</evidence>
<evidence type="ECO:0000256" key="6">
    <source>
        <dbReference type="ARBA" id="ARBA00023014"/>
    </source>
</evidence>